<dbReference type="RefSeq" id="WP_213512492.1">
    <property type="nucleotide sequence ID" value="NZ_BOSE01000001.1"/>
</dbReference>
<dbReference type="Proteomes" id="UP000683139">
    <property type="component" value="Unassembled WGS sequence"/>
</dbReference>
<organism evidence="2 3">
    <name type="scientific">Paenibacillus montaniterrae</name>
    <dbReference type="NCBI Taxonomy" id="429341"/>
    <lineage>
        <taxon>Bacteria</taxon>
        <taxon>Bacillati</taxon>
        <taxon>Bacillota</taxon>
        <taxon>Bacilli</taxon>
        <taxon>Bacillales</taxon>
        <taxon>Paenibacillaceae</taxon>
        <taxon>Paenibacillus</taxon>
    </lineage>
</organism>
<name>A0A919YLR4_9BACL</name>
<dbReference type="Gene3D" id="3.90.320.10">
    <property type="match status" value="1"/>
</dbReference>
<reference evidence="2" key="1">
    <citation type="submission" date="2021-03" db="EMBL/GenBank/DDBJ databases">
        <title>Antimicrobial resistance genes in bacteria isolated from Japanese honey, and their potential for conferring macrolide and lincosamide resistance in the American foulbrood pathogen Paenibacillus larvae.</title>
        <authorList>
            <person name="Okamoto M."/>
            <person name="Kumagai M."/>
            <person name="Kanamori H."/>
            <person name="Takamatsu D."/>
        </authorList>
    </citation>
    <scope>NUCLEOTIDE SEQUENCE</scope>
    <source>
        <strain evidence="2">J40TS1</strain>
    </source>
</reference>
<evidence type="ECO:0008006" key="4">
    <source>
        <dbReference type="Google" id="ProtNLM"/>
    </source>
</evidence>
<protein>
    <recommendedName>
        <fullName evidence="4">DUF2800 domain-containing protein</fullName>
    </recommendedName>
</protein>
<dbReference type="InterPro" id="IPR011604">
    <property type="entry name" value="PDDEXK-like_dom_sf"/>
</dbReference>
<feature type="region of interest" description="Disordered" evidence="1">
    <location>
        <begin position="374"/>
        <end position="397"/>
    </location>
</feature>
<evidence type="ECO:0000313" key="2">
    <source>
        <dbReference type="EMBL" id="GIP14369.1"/>
    </source>
</evidence>
<dbReference type="AlphaFoldDB" id="A0A919YLR4"/>
<evidence type="ECO:0000256" key="1">
    <source>
        <dbReference type="SAM" id="MobiDB-lite"/>
    </source>
</evidence>
<dbReference type="Pfam" id="PF10926">
    <property type="entry name" value="DUF2800"/>
    <property type="match status" value="1"/>
</dbReference>
<keyword evidence="3" id="KW-1185">Reference proteome</keyword>
<dbReference type="InterPro" id="IPR021229">
    <property type="entry name" value="DUF2800"/>
</dbReference>
<evidence type="ECO:0000313" key="3">
    <source>
        <dbReference type="Proteomes" id="UP000683139"/>
    </source>
</evidence>
<proteinExistence type="predicted"/>
<comment type="caution">
    <text evidence="2">The sequence shown here is derived from an EMBL/GenBank/DDBJ whole genome shotgun (WGS) entry which is preliminary data.</text>
</comment>
<sequence length="397" mass="44169">MSQVAHADRDHALLSASGAHRWLHCTPSARLEASLPDTTSEAAKKGTLAHEIAELKLRKHFVEPMGPQKFAAAMRKFKKHELYEPEMDTHTDMYLENIQRIVHSFSSQPYITIERKVDLTTYVPESFGTSDCIIIGGKQLHVIDYKNGQGVPVPAEQNPQMMLYALGALRHYSLLYEIETVHLSIVQPKVWDEPSEWSLPVNDLLAWGESIKPIAQAAYKGEGEYVIGEHCGFCRARNTCRARVEQLLSVEEIAPLKPPLIGWDEVGEVLQRADGIVKWYNSLKEAALAHTLAGGEVEGWKAVEGRGLRQFADLDAAFAHLKANGVDEALLYERKPITAAATEKLFENKKQYKELLEDTGHVIKLPGAPTLVPVGDKRPPITNRVSPEDAFSQPANS</sequence>
<dbReference type="EMBL" id="BOSE01000001">
    <property type="protein sequence ID" value="GIP14369.1"/>
    <property type="molecule type" value="Genomic_DNA"/>
</dbReference>
<gene>
    <name evidence="2" type="ORF">J40TS1_00110</name>
</gene>
<accession>A0A919YLR4</accession>